<dbReference type="NCBIfam" id="NF002963">
    <property type="entry name" value="PRK03634.1"/>
    <property type="match status" value="1"/>
</dbReference>
<organism evidence="4">
    <name type="scientific">uncultured Dysgonomonas sp</name>
    <dbReference type="NCBI Taxonomy" id="206096"/>
    <lineage>
        <taxon>Bacteria</taxon>
        <taxon>Pseudomonadati</taxon>
        <taxon>Bacteroidota</taxon>
        <taxon>Bacteroidia</taxon>
        <taxon>Bacteroidales</taxon>
        <taxon>Dysgonomonadaceae</taxon>
        <taxon>Dysgonomonas</taxon>
        <taxon>environmental samples</taxon>
    </lineage>
</organism>
<dbReference type="PANTHER" id="PTHR22789">
    <property type="entry name" value="FUCULOSE PHOSPHATE ALDOLASE"/>
    <property type="match status" value="1"/>
</dbReference>
<evidence type="ECO:0000256" key="2">
    <source>
        <dbReference type="ARBA" id="ARBA00023239"/>
    </source>
</evidence>
<keyword evidence="1" id="KW-0479">Metal-binding</keyword>
<evidence type="ECO:0000313" key="4">
    <source>
        <dbReference type="EMBL" id="SBV92275.1"/>
    </source>
</evidence>
<feature type="domain" description="Class II aldolase/adducin N-terminal" evidence="3">
    <location>
        <begin position="14"/>
        <end position="238"/>
    </location>
</feature>
<dbReference type="EC" id="4.1.2.19" evidence="4"/>
<protein>
    <submittedName>
        <fullName evidence="4">Rhamnulose-1-phosphate aldolase</fullName>
        <ecNumber evidence="4">4.1.2.19</ecNumber>
    </submittedName>
</protein>
<sequence>MIFNINDKLKEQLDEVAEIAGYLWQKGWAERNAGNISINITDIVGDENKDIPPLSSFQLPKNMIELSGDFFYVTGTGKRMRDVAKDPLKNGSIVRVSKDGNSYDVIAVENVKPTSELASHFSILSSFKKKGSKNRLVLHTHPTDLIALSHIPELKSSEALNDLLWGMHPETFIVVPRGIGLVPYEVPGTTAIAQLTLPVLDKHDIVIWEKHGVFAVGENLTDTFDLIDTLSKSAQIYAFAKTCGYTPEGLTKEQIKGLIEPFNIQI</sequence>
<dbReference type="AlphaFoldDB" id="A0A212IZA3"/>
<reference evidence="4" key="1">
    <citation type="submission" date="2016-04" db="EMBL/GenBank/DDBJ databases">
        <authorList>
            <person name="Evans L.H."/>
            <person name="Alamgir A."/>
            <person name="Owens N."/>
            <person name="Weber N.D."/>
            <person name="Virtaneva K."/>
            <person name="Barbian K."/>
            <person name="Babar A."/>
            <person name="Rosenke K."/>
        </authorList>
    </citation>
    <scope>NUCLEOTIDE SEQUENCE</scope>
    <source>
        <strain evidence="4">86-2</strain>
    </source>
</reference>
<accession>A0A212IZA3</accession>
<dbReference type="GO" id="GO:0046872">
    <property type="term" value="F:metal ion binding"/>
    <property type="evidence" value="ECO:0007669"/>
    <property type="project" value="UniProtKB-KW"/>
</dbReference>
<dbReference type="InterPro" id="IPR050197">
    <property type="entry name" value="Aldolase_class_II_sugar_metab"/>
</dbReference>
<dbReference type="RefSeq" id="WP_135107321.1">
    <property type="nucleotide sequence ID" value="NZ_CALESN010000062.1"/>
</dbReference>
<dbReference type="PANTHER" id="PTHR22789:SF0">
    <property type="entry name" value="3-OXO-TETRONATE 4-PHOSPHATE DECARBOXYLASE-RELATED"/>
    <property type="match status" value="1"/>
</dbReference>
<gene>
    <name evidence="4" type="primary">rhaD</name>
    <name evidence="4" type="ORF">KL86DYS2_10335</name>
</gene>
<dbReference type="SMART" id="SM01007">
    <property type="entry name" value="Aldolase_II"/>
    <property type="match status" value="1"/>
</dbReference>
<name>A0A212IZA3_9BACT</name>
<dbReference type="InterPro" id="IPR001303">
    <property type="entry name" value="Aldolase_II/adducin_N"/>
</dbReference>
<evidence type="ECO:0000256" key="1">
    <source>
        <dbReference type="ARBA" id="ARBA00022723"/>
    </source>
</evidence>
<dbReference type="GO" id="GO:0005829">
    <property type="term" value="C:cytosol"/>
    <property type="evidence" value="ECO:0007669"/>
    <property type="project" value="TreeGrafter"/>
</dbReference>
<dbReference type="InterPro" id="IPR036409">
    <property type="entry name" value="Aldolase_II/adducin_N_sf"/>
</dbReference>
<dbReference type="Gene3D" id="3.40.225.10">
    <property type="entry name" value="Class II aldolase/adducin N-terminal domain"/>
    <property type="match status" value="1"/>
</dbReference>
<dbReference type="GO" id="GO:0008994">
    <property type="term" value="F:rhamnulose-1-phosphate aldolase activity"/>
    <property type="evidence" value="ECO:0007669"/>
    <property type="project" value="UniProtKB-EC"/>
</dbReference>
<dbReference type="EMBL" id="FLUL01000001">
    <property type="protein sequence ID" value="SBV92275.1"/>
    <property type="molecule type" value="Genomic_DNA"/>
</dbReference>
<proteinExistence type="predicted"/>
<dbReference type="SUPFAM" id="SSF53639">
    <property type="entry name" value="AraD/HMP-PK domain-like"/>
    <property type="match status" value="1"/>
</dbReference>
<evidence type="ECO:0000259" key="3">
    <source>
        <dbReference type="SMART" id="SM01007"/>
    </source>
</evidence>
<keyword evidence="2 4" id="KW-0456">Lyase</keyword>
<dbReference type="Pfam" id="PF00596">
    <property type="entry name" value="Aldolase_II"/>
    <property type="match status" value="1"/>
</dbReference>
<dbReference type="GO" id="GO:0019323">
    <property type="term" value="P:pentose catabolic process"/>
    <property type="evidence" value="ECO:0007669"/>
    <property type="project" value="TreeGrafter"/>
</dbReference>